<dbReference type="GO" id="GO:0006508">
    <property type="term" value="P:proteolysis"/>
    <property type="evidence" value="ECO:0007669"/>
    <property type="project" value="TreeGrafter"/>
</dbReference>
<dbReference type="OMA" id="TICTDIC"/>
<evidence type="ECO:0000313" key="3">
    <source>
        <dbReference type="Proteomes" id="UP000018144"/>
    </source>
</evidence>
<sequence>MTICTDICLSITFLVVFRVDPLKPGVRLTAVFDSCHSGSVLDLPYSYESSGKQNHSRGVCQFVAAHLSSALASYAKGVIDLKGIKRGAWFIKKRLTTNRNAEQKTVSTKSSPADVVQWGGCRDNEVGCGMSYGKPIGMMGVMTHSFVSAVSENPQQSYAQLLKSIRDRCVKEGNPKHLQIPQLSCSHPLDTGSPVIM</sequence>
<protein>
    <submittedName>
        <fullName evidence="2">Similar to Metacaspase-1 acc. no. A6SDT7</fullName>
    </submittedName>
</protein>
<dbReference type="InterPro" id="IPR050452">
    <property type="entry name" value="Metacaspase"/>
</dbReference>
<proteinExistence type="inferred from homology"/>
<dbReference type="PANTHER" id="PTHR48104:SF30">
    <property type="entry name" value="METACASPASE-1"/>
    <property type="match status" value="1"/>
</dbReference>
<dbReference type="EMBL" id="HF935547">
    <property type="protein sequence ID" value="CCX10536.1"/>
    <property type="molecule type" value="Genomic_DNA"/>
</dbReference>
<organism evidence="2 3">
    <name type="scientific">Pyronema omphalodes (strain CBS 100304)</name>
    <name type="common">Pyronema confluens</name>
    <dbReference type="NCBI Taxonomy" id="1076935"/>
    <lineage>
        <taxon>Eukaryota</taxon>
        <taxon>Fungi</taxon>
        <taxon>Dikarya</taxon>
        <taxon>Ascomycota</taxon>
        <taxon>Pezizomycotina</taxon>
        <taxon>Pezizomycetes</taxon>
        <taxon>Pezizales</taxon>
        <taxon>Pyronemataceae</taxon>
        <taxon>Pyronema</taxon>
    </lineage>
</organism>
<dbReference type="Gene3D" id="3.40.50.12660">
    <property type="match status" value="1"/>
</dbReference>
<keyword evidence="3" id="KW-1185">Reference proteome</keyword>
<dbReference type="Proteomes" id="UP000018144">
    <property type="component" value="Unassembled WGS sequence"/>
</dbReference>
<dbReference type="PANTHER" id="PTHR48104">
    <property type="entry name" value="METACASPASE-4"/>
    <property type="match status" value="1"/>
</dbReference>
<dbReference type="GO" id="GO:0004197">
    <property type="term" value="F:cysteine-type endopeptidase activity"/>
    <property type="evidence" value="ECO:0007669"/>
    <property type="project" value="TreeGrafter"/>
</dbReference>
<dbReference type="eggNOG" id="KOG1546">
    <property type="taxonomic scope" value="Eukaryota"/>
</dbReference>
<reference evidence="2 3" key="1">
    <citation type="journal article" date="2013" name="PLoS Genet.">
        <title>The genome and development-dependent transcriptomes of Pyronema confluens: a window into fungal evolution.</title>
        <authorList>
            <person name="Traeger S."/>
            <person name="Altegoer F."/>
            <person name="Freitag M."/>
            <person name="Gabaldon T."/>
            <person name="Kempken F."/>
            <person name="Kumar A."/>
            <person name="Marcet-Houben M."/>
            <person name="Poggeler S."/>
            <person name="Stajich J.E."/>
            <person name="Nowrousian M."/>
        </authorList>
    </citation>
    <scope>NUCLEOTIDE SEQUENCE [LARGE SCALE GENOMIC DNA]</scope>
    <source>
        <strain evidence="3">CBS 100304</strain>
        <tissue evidence="2">Vegetative mycelium</tissue>
    </source>
</reference>
<name>U4L467_PYROM</name>
<dbReference type="AlphaFoldDB" id="U4L467"/>
<evidence type="ECO:0000256" key="1">
    <source>
        <dbReference type="ARBA" id="ARBA00009005"/>
    </source>
</evidence>
<evidence type="ECO:0000313" key="2">
    <source>
        <dbReference type="EMBL" id="CCX10536.1"/>
    </source>
</evidence>
<dbReference type="OrthoDB" id="3223806at2759"/>
<accession>U4L467</accession>
<comment type="similarity">
    <text evidence="1">Belongs to the peptidase C14B family.</text>
</comment>
<gene>
    <name evidence="2" type="ORF">PCON_10130</name>
</gene>
<dbReference type="GO" id="GO:0005737">
    <property type="term" value="C:cytoplasm"/>
    <property type="evidence" value="ECO:0007669"/>
    <property type="project" value="TreeGrafter"/>
</dbReference>